<gene>
    <name evidence="1" type="ORF">Q4I30_000244</name>
</gene>
<evidence type="ECO:0000313" key="2">
    <source>
        <dbReference type="Proteomes" id="UP001482455"/>
    </source>
</evidence>
<organism evidence="1 2">
    <name type="scientific">Leishmania utingensis</name>
    <dbReference type="NCBI Taxonomy" id="653362"/>
    <lineage>
        <taxon>Eukaryota</taxon>
        <taxon>Discoba</taxon>
        <taxon>Euglenozoa</taxon>
        <taxon>Kinetoplastea</taxon>
        <taxon>Metakinetoplastina</taxon>
        <taxon>Trypanosomatida</taxon>
        <taxon>Trypanosomatidae</taxon>
        <taxon>Leishmaniinae</taxon>
        <taxon>Leishmania</taxon>
    </lineage>
</organism>
<evidence type="ECO:0000313" key="1">
    <source>
        <dbReference type="EMBL" id="KAL0515793.1"/>
    </source>
</evidence>
<reference evidence="1 2" key="1">
    <citation type="submission" date="2024-02" db="EMBL/GenBank/DDBJ databases">
        <title>FIRST GENOME SEQUENCES OF Leishmania (Viannia) shawi, Leishmania (Viannia) lindenbergi AND Leishmania (Viannia) utingensis.</title>
        <authorList>
            <person name="Resadore F."/>
            <person name="Custodio M.G.F."/>
            <person name="Boite M.C."/>
            <person name="Cupolillo E."/>
            <person name="Ferreira G.E.M."/>
        </authorList>
    </citation>
    <scope>NUCLEOTIDE SEQUENCE [LARGE SCALE GENOMIC DNA]</scope>
    <source>
        <strain evidence="1 2">ITUB/BR/1977/M4964</strain>
    </source>
</reference>
<protein>
    <submittedName>
        <fullName evidence="1">Uncharacterized protein</fullName>
    </submittedName>
</protein>
<dbReference type="AlphaFoldDB" id="A0AAW3B444"/>
<proteinExistence type="predicted"/>
<accession>A0AAW3B444</accession>
<sequence>MRWISGAPSPGPAKDSACRRVARTVGSGGDAATTGIGSETSRAGVFALYLAAWLLCASQQLPSCCGTPDYPILSGHLLFWHRDAVDCSGPRSSARVTRPTVCSSRERALPTLSAREHRARGRCVWVNAEGEDHAQDWLTDATPS</sequence>
<dbReference type="EMBL" id="JBAMZL010000001">
    <property type="protein sequence ID" value="KAL0515793.1"/>
    <property type="molecule type" value="Genomic_DNA"/>
</dbReference>
<keyword evidence="2" id="KW-1185">Reference proteome</keyword>
<dbReference type="Proteomes" id="UP001482455">
    <property type="component" value="Unassembled WGS sequence"/>
</dbReference>
<name>A0AAW3B444_9TRYP</name>
<comment type="caution">
    <text evidence="1">The sequence shown here is derived from an EMBL/GenBank/DDBJ whole genome shotgun (WGS) entry which is preliminary data.</text>
</comment>